<dbReference type="PANTHER" id="PTHR16301:SF25">
    <property type="entry name" value="PROTEIN IMPACT"/>
    <property type="match status" value="1"/>
</dbReference>
<accession>A0ABW2UGI8</accession>
<dbReference type="InterPro" id="IPR020568">
    <property type="entry name" value="Ribosomal_Su5_D2-typ_SF"/>
</dbReference>
<dbReference type="InterPro" id="IPR023582">
    <property type="entry name" value="Impact"/>
</dbReference>
<dbReference type="InterPro" id="IPR036956">
    <property type="entry name" value="Impact_N_sf"/>
</dbReference>
<organism evidence="3 4">
    <name type="scientific">Plastorhodobacter daqingensis</name>
    <dbReference type="NCBI Taxonomy" id="1387281"/>
    <lineage>
        <taxon>Bacteria</taxon>
        <taxon>Pseudomonadati</taxon>
        <taxon>Pseudomonadota</taxon>
        <taxon>Alphaproteobacteria</taxon>
        <taxon>Rhodobacterales</taxon>
        <taxon>Paracoccaceae</taxon>
        <taxon>Plastorhodobacter</taxon>
    </lineage>
</organism>
<dbReference type="EMBL" id="JBHTFQ010000001">
    <property type="protein sequence ID" value="MFC7703145.1"/>
    <property type="molecule type" value="Genomic_DNA"/>
</dbReference>
<evidence type="ECO:0000256" key="1">
    <source>
        <dbReference type="ARBA" id="ARBA00007665"/>
    </source>
</evidence>
<reference evidence="4" key="1">
    <citation type="journal article" date="2019" name="Int. J. Syst. Evol. Microbiol.">
        <title>The Global Catalogue of Microorganisms (GCM) 10K type strain sequencing project: providing services to taxonomists for standard genome sequencing and annotation.</title>
        <authorList>
            <consortium name="The Broad Institute Genomics Platform"/>
            <consortium name="The Broad Institute Genome Sequencing Center for Infectious Disease"/>
            <person name="Wu L."/>
            <person name="Ma J."/>
        </authorList>
    </citation>
    <scope>NUCLEOTIDE SEQUENCE [LARGE SCALE GENOMIC DNA]</scope>
    <source>
        <strain evidence="4">CGMCC 1.12750</strain>
    </source>
</reference>
<proteinExistence type="inferred from homology"/>
<name>A0ABW2UGI8_9RHOB</name>
<evidence type="ECO:0000313" key="4">
    <source>
        <dbReference type="Proteomes" id="UP001596516"/>
    </source>
</evidence>
<dbReference type="SUPFAM" id="SSF54211">
    <property type="entry name" value="Ribosomal protein S5 domain 2-like"/>
    <property type="match status" value="1"/>
</dbReference>
<dbReference type="InterPro" id="IPR001498">
    <property type="entry name" value="Impact_N"/>
</dbReference>
<sequence>MRQFDNIISDRGSRYAMSGGPVTGRSGVQAFLKALLRDKRFARATHNTWAVLLEADGQITPLKGDDGEAGAGAVILRMLERDSVTNHLIVVTRWYGGVRLGGDRFRHVQEAVRHYLGHIG</sequence>
<dbReference type="InterPro" id="IPR020569">
    <property type="entry name" value="UPF0029_Impact_CS"/>
</dbReference>
<feature type="domain" description="Impact N-terminal" evidence="2">
    <location>
        <begin position="11"/>
        <end position="115"/>
    </location>
</feature>
<protein>
    <submittedName>
        <fullName evidence="3">YigZ family protein</fullName>
    </submittedName>
</protein>
<dbReference type="RefSeq" id="WP_377399158.1">
    <property type="nucleotide sequence ID" value="NZ_JBHTFQ010000001.1"/>
</dbReference>
<dbReference type="PROSITE" id="PS00910">
    <property type="entry name" value="UPF0029"/>
    <property type="match status" value="1"/>
</dbReference>
<evidence type="ECO:0000259" key="2">
    <source>
        <dbReference type="Pfam" id="PF01205"/>
    </source>
</evidence>
<dbReference type="Proteomes" id="UP001596516">
    <property type="component" value="Unassembled WGS sequence"/>
</dbReference>
<comment type="similarity">
    <text evidence="1">Belongs to the IMPACT family.</text>
</comment>
<comment type="caution">
    <text evidence="3">The sequence shown here is derived from an EMBL/GenBank/DDBJ whole genome shotgun (WGS) entry which is preliminary data.</text>
</comment>
<evidence type="ECO:0000313" key="3">
    <source>
        <dbReference type="EMBL" id="MFC7703145.1"/>
    </source>
</evidence>
<dbReference type="Gene3D" id="3.30.230.30">
    <property type="entry name" value="Impact, N-terminal domain"/>
    <property type="match status" value="1"/>
</dbReference>
<dbReference type="PANTHER" id="PTHR16301">
    <property type="entry name" value="IMPACT-RELATED"/>
    <property type="match status" value="1"/>
</dbReference>
<keyword evidence="4" id="KW-1185">Reference proteome</keyword>
<gene>
    <name evidence="3" type="ORF">ACFQXB_02910</name>
</gene>
<dbReference type="Pfam" id="PF01205">
    <property type="entry name" value="Impact_N"/>
    <property type="match status" value="1"/>
</dbReference>